<evidence type="ECO:0000313" key="4">
    <source>
        <dbReference type="EMBL" id="KAB2333865.1"/>
    </source>
</evidence>
<dbReference type="CDD" id="cd03801">
    <property type="entry name" value="GT4_PimA-like"/>
    <property type="match status" value="1"/>
</dbReference>
<dbReference type="PANTHER" id="PTHR45947:SF3">
    <property type="entry name" value="SULFOQUINOVOSYL TRANSFERASE SQD2"/>
    <property type="match status" value="1"/>
</dbReference>
<feature type="domain" description="Glycosyltransferase subfamily 4-like N-terminal" evidence="3">
    <location>
        <begin position="374"/>
        <end position="545"/>
    </location>
</feature>
<dbReference type="Pfam" id="PF13439">
    <property type="entry name" value="Glyco_transf_4"/>
    <property type="match status" value="1"/>
</dbReference>
<comment type="caution">
    <text evidence="4">The sequence shown here is derived from an EMBL/GenBank/DDBJ whole genome shotgun (WGS) entry which is preliminary data.</text>
</comment>
<dbReference type="InterPro" id="IPR028098">
    <property type="entry name" value="Glyco_trans_4-like_N"/>
</dbReference>
<reference evidence="4 5" key="1">
    <citation type="journal article" date="2014" name="Arch. Microbiol.">
        <title>Bacillus mesophilum sp. nov., strain IITR-54T, a novel 4-chlorobiphenyl dechlorinating bacterium.</title>
        <authorList>
            <person name="Manickam N."/>
            <person name="Singh N.K."/>
            <person name="Bajaj A."/>
            <person name="Kumar R.M."/>
            <person name="Kaur G."/>
            <person name="Kaur N."/>
            <person name="Bala M."/>
            <person name="Kumar A."/>
            <person name="Mayilraj S."/>
        </authorList>
    </citation>
    <scope>NUCLEOTIDE SEQUENCE [LARGE SCALE GENOMIC DNA]</scope>
    <source>
        <strain evidence="4 5">IITR-54</strain>
    </source>
</reference>
<dbReference type="Proteomes" id="UP000441354">
    <property type="component" value="Unassembled WGS sequence"/>
</dbReference>
<dbReference type="Gene3D" id="3.20.110.10">
    <property type="entry name" value="Glycoside hydrolase 38, N terminal domain"/>
    <property type="match status" value="1"/>
</dbReference>
<evidence type="ECO:0000259" key="2">
    <source>
        <dbReference type="Pfam" id="PF00534"/>
    </source>
</evidence>
<protein>
    <submittedName>
        <fullName evidence="4">Glycosyltransferase</fullName>
    </submittedName>
</protein>
<proteinExistence type="inferred from homology"/>
<dbReference type="GO" id="GO:0005975">
    <property type="term" value="P:carbohydrate metabolic process"/>
    <property type="evidence" value="ECO:0007669"/>
    <property type="project" value="InterPro"/>
</dbReference>
<organism evidence="4 5">
    <name type="scientific">Bacillus mesophilum</name>
    <dbReference type="NCBI Taxonomy" id="1071718"/>
    <lineage>
        <taxon>Bacteria</taxon>
        <taxon>Bacillati</taxon>
        <taxon>Bacillota</taxon>
        <taxon>Bacilli</taxon>
        <taxon>Bacillales</taxon>
        <taxon>Bacillaceae</taxon>
        <taxon>Bacillus</taxon>
    </lineage>
</organism>
<dbReference type="Gene3D" id="3.40.50.2000">
    <property type="entry name" value="Glycogen Phosphorylase B"/>
    <property type="match status" value="2"/>
</dbReference>
<dbReference type="InterPro" id="IPR027291">
    <property type="entry name" value="Glyco_hydro_38_N_sf"/>
</dbReference>
<evidence type="ECO:0000256" key="1">
    <source>
        <dbReference type="ARBA" id="ARBA00009481"/>
    </source>
</evidence>
<keyword evidence="5" id="KW-1185">Reference proteome</keyword>
<evidence type="ECO:0000259" key="3">
    <source>
        <dbReference type="Pfam" id="PF13439"/>
    </source>
</evidence>
<name>A0A7V7UW81_9BACI</name>
<comment type="similarity">
    <text evidence="1">Belongs to the glycosyltransferase group 1 family. Glycosyltransferase 4 subfamily.</text>
</comment>
<dbReference type="InterPro" id="IPR011330">
    <property type="entry name" value="Glyco_hydro/deAcase_b/a-brl"/>
</dbReference>
<accession>A0A7V7UW81</accession>
<dbReference type="PANTHER" id="PTHR45947">
    <property type="entry name" value="SULFOQUINOVOSYL TRANSFERASE SQD2"/>
    <property type="match status" value="1"/>
</dbReference>
<gene>
    <name evidence="4" type="ORF">F7732_07210</name>
</gene>
<dbReference type="EMBL" id="WBOT01000002">
    <property type="protein sequence ID" value="KAB2333865.1"/>
    <property type="molecule type" value="Genomic_DNA"/>
</dbReference>
<sequence>MMDKQPIMIILQPDVHYYPKQVEYWADLYPFVNKLLRLFHHLEKTKHVVSVQIALSSSYYQIFASPEFQKEMDSYLKQDQEVLQYWHVVDKNINKLISALLLGKSIQVLATSTGILPYTTTSVGTQLQIRDSLTCLQKHLQIKPEGFWFPYGMYAPGLDLFLMDHGFSHTFISSETIKFADPPPIHEGRRIVKSPHGLTIHPIHTDFSEQFSNQKIEMKDWLAQTSASSEEAVIYSDISTLLARLDELEKKNLILQESERENLSQTEENVHLCQSFLPEVTPHSLFSKDLAYSWTYVHKMEQLVERNSLYHKGESIMDELIEEWLDATGRISTGLTIDKNSYKKFYPLKDEHLERKEQKRKVLLLSWEYPPNLVGGLARHVGALAENLVKIGFEVHVLTANTGELPEIEAVNGVFIHRVEPLNSRDPDFLRWIGGLNLAMERKARELRFIHSFSLIHAHDWLVGACAMSLKTLLNIPLVTTIHATESGRNGGIFTEMQSFIHKKEKQLIEHSEHIIVCSVYMKNEVIDLFQSSENKMTIIPNGVEHVSHHQTKYSTIGMPFVQENGRLIFSIGRMVQEKGFETIIDAANELCATFKDIYFVIAGRGPLLEEYRSKVKEYKLENHFYFPGFISDQQRAEFFSMCEMAVFPSNYEPFGIVALEAMAAGKPIIASNTGGLKGIVQHGTTGLLMNPGDRDSLIDQASFLLANKEEARTLGINGKRVADSLFSWNRTAELTKRVYEEILIESKMVIQK</sequence>
<dbReference type="GO" id="GO:0016757">
    <property type="term" value="F:glycosyltransferase activity"/>
    <property type="evidence" value="ECO:0007669"/>
    <property type="project" value="InterPro"/>
</dbReference>
<dbReference type="InterPro" id="IPR050194">
    <property type="entry name" value="Glycosyltransferase_grp1"/>
</dbReference>
<keyword evidence="4" id="KW-0808">Transferase</keyword>
<dbReference type="SUPFAM" id="SSF88713">
    <property type="entry name" value="Glycoside hydrolase/deacetylase"/>
    <property type="match status" value="1"/>
</dbReference>
<feature type="domain" description="Glycosyl transferase family 1" evidence="2">
    <location>
        <begin position="563"/>
        <end position="721"/>
    </location>
</feature>
<dbReference type="Pfam" id="PF00534">
    <property type="entry name" value="Glycos_transf_1"/>
    <property type="match status" value="1"/>
</dbReference>
<dbReference type="InterPro" id="IPR001296">
    <property type="entry name" value="Glyco_trans_1"/>
</dbReference>
<dbReference type="AlphaFoldDB" id="A0A7V7UW81"/>
<evidence type="ECO:0000313" key="5">
    <source>
        <dbReference type="Proteomes" id="UP000441354"/>
    </source>
</evidence>
<dbReference type="SUPFAM" id="SSF53756">
    <property type="entry name" value="UDP-Glycosyltransferase/glycogen phosphorylase"/>
    <property type="match status" value="1"/>
</dbReference>